<keyword evidence="3" id="KW-1185">Reference proteome</keyword>
<gene>
    <name evidence="2" type="ORF">CLV54_0435</name>
</gene>
<sequence length="196" mass="20524">MRALGTRRRARCGVARGSVAALLAVVVGSALAACSGAPMIALLDEPQEERDILPVHQTADLSPFFAEGESIPQDWTVGLDMTSTRFLAEVEGTEYFVGLSRYGGTESICLIAAFDAGVGEQDWSSACGGVRGGPLGLSVAEQNASLVSDAYDVTPLKRLGWVELHPNLWLDTSRGAPVTPVIELETAPAARPEAGG</sequence>
<evidence type="ECO:0000256" key="1">
    <source>
        <dbReference type="SAM" id="SignalP"/>
    </source>
</evidence>
<reference evidence="2 3" key="1">
    <citation type="submission" date="2017-11" db="EMBL/GenBank/DDBJ databases">
        <title>Genomic Encyclopedia of Archaeal and Bacterial Type Strains, Phase II (KMG-II): From Individual Species to Whole Genera.</title>
        <authorList>
            <person name="Goeker M."/>
        </authorList>
    </citation>
    <scope>NUCLEOTIDE SEQUENCE [LARGE SCALE GENOMIC DNA]</scope>
    <source>
        <strain evidence="2 3">DSM 25625</strain>
    </source>
</reference>
<dbReference type="RefSeq" id="WP_100343305.1">
    <property type="nucleotide sequence ID" value="NZ_PGFB01000001.1"/>
</dbReference>
<accession>A0A2M9C4G6</accession>
<proteinExistence type="predicted"/>
<protein>
    <submittedName>
        <fullName evidence="2">Uncharacterized protein</fullName>
    </submittedName>
</protein>
<feature type="signal peptide" evidence="1">
    <location>
        <begin position="1"/>
        <end position="32"/>
    </location>
</feature>
<dbReference type="AlphaFoldDB" id="A0A2M9C4G6"/>
<dbReference type="OrthoDB" id="4938962at2"/>
<name>A0A2M9C4G6_9MICO</name>
<evidence type="ECO:0000313" key="3">
    <source>
        <dbReference type="Proteomes" id="UP000230161"/>
    </source>
</evidence>
<evidence type="ECO:0000313" key="2">
    <source>
        <dbReference type="EMBL" id="PJJ65402.1"/>
    </source>
</evidence>
<feature type="chain" id="PRO_5014974170" evidence="1">
    <location>
        <begin position="33"/>
        <end position="196"/>
    </location>
</feature>
<comment type="caution">
    <text evidence="2">The sequence shown here is derived from an EMBL/GenBank/DDBJ whole genome shotgun (WGS) entry which is preliminary data.</text>
</comment>
<dbReference type="EMBL" id="PGFB01000001">
    <property type="protein sequence ID" value="PJJ65402.1"/>
    <property type="molecule type" value="Genomic_DNA"/>
</dbReference>
<keyword evidence="1" id="KW-0732">Signal</keyword>
<dbReference type="PROSITE" id="PS51257">
    <property type="entry name" value="PROKAR_LIPOPROTEIN"/>
    <property type="match status" value="1"/>
</dbReference>
<organism evidence="2 3">
    <name type="scientific">Compostimonas suwonensis</name>
    <dbReference type="NCBI Taxonomy" id="1048394"/>
    <lineage>
        <taxon>Bacteria</taxon>
        <taxon>Bacillati</taxon>
        <taxon>Actinomycetota</taxon>
        <taxon>Actinomycetes</taxon>
        <taxon>Micrococcales</taxon>
        <taxon>Microbacteriaceae</taxon>
        <taxon>Compostimonas</taxon>
    </lineage>
</organism>
<dbReference type="Proteomes" id="UP000230161">
    <property type="component" value="Unassembled WGS sequence"/>
</dbReference>